<keyword evidence="3" id="KW-1185">Reference proteome</keyword>
<dbReference type="RefSeq" id="XP_030996809.1">
    <property type="nucleotide sequence ID" value="XM_031135280.1"/>
</dbReference>
<dbReference type="EMBL" id="SKBQ01000244">
    <property type="protein sequence ID" value="TPX15098.1"/>
    <property type="molecule type" value="Genomic_DNA"/>
</dbReference>
<dbReference type="AlphaFoldDB" id="A0A507BE81"/>
<dbReference type="GeneID" id="41979886"/>
<name>A0A507BE81_9PEZI</name>
<accession>A0A507BE81</accession>
<protein>
    <submittedName>
        <fullName evidence="2">Uncharacterized protein</fullName>
    </submittedName>
</protein>
<evidence type="ECO:0000256" key="1">
    <source>
        <dbReference type="SAM" id="Coils"/>
    </source>
</evidence>
<evidence type="ECO:0000313" key="3">
    <source>
        <dbReference type="Proteomes" id="UP000319257"/>
    </source>
</evidence>
<evidence type="ECO:0000313" key="2">
    <source>
        <dbReference type="EMBL" id="TPX15098.1"/>
    </source>
</evidence>
<comment type="caution">
    <text evidence="2">The sequence shown here is derived from an EMBL/GenBank/DDBJ whole genome shotgun (WGS) entry which is preliminary data.</text>
</comment>
<reference evidence="2 3" key="1">
    <citation type="submission" date="2019-06" db="EMBL/GenBank/DDBJ databases">
        <title>Draft genome sequence of the filamentous fungus Phialemoniopsis curvata isolated from diesel fuel.</title>
        <authorList>
            <person name="Varaljay V.A."/>
            <person name="Lyon W.J."/>
            <person name="Crouch A.L."/>
            <person name="Drake C.E."/>
            <person name="Hollomon J.M."/>
            <person name="Nadeau L.J."/>
            <person name="Nunn H.S."/>
            <person name="Stevenson B.S."/>
            <person name="Bojanowski C.L."/>
            <person name="Crookes-Goodson W.J."/>
        </authorList>
    </citation>
    <scope>NUCLEOTIDE SEQUENCE [LARGE SCALE GENOMIC DNA]</scope>
    <source>
        <strain evidence="2 3">D216</strain>
    </source>
</reference>
<organism evidence="2 3">
    <name type="scientific">Thyridium curvatum</name>
    <dbReference type="NCBI Taxonomy" id="1093900"/>
    <lineage>
        <taxon>Eukaryota</taxon>
        <taxon>Fungi</taxon>
        <taxon>Dikarya</taxon>
        <taxon>Ascomycota</taxon>
        <taxon>Pezizomycotina</taxon>
        <taxon>Sordariomycetes</taxon>
        <taxon>Sordariomycetidae</taxon>
        <taxon>Thyridiales</taxon>
        <taxon>Thyridiaceae</taxon>
        <taxon>Thyridium</taxon>
    </lineage>
</organism>
<dbReference type="Proteomes" id="UP000319257">
    <property type="component" value="Unassembled WGS sequence"/>
</dbReference>
<sequence length="182" mass="20673">MSSGRVEKRKLSDSSEKRKTLARVIEDHGREVMPCSWCFDHSLPCQMMEGTKRCAECTRRGRSCDGTGVPVGSLSRVSAEWKRLKRQEEVGEETIESIFERQRALQKEFDEASARLSRIRKQKRNAHERLQKMVARGLQNLDELEEMERKESEAAAQESSAVLEVQANGGFDVIDWSTVGLG</sequence>
<proteinExistence type="predicted"/>
<feature type="non-terminal residue" evidence="2">
    <location>
        <position position="182"/>
    </location>
</feature>
<dbReference type="InParanoid" id="A0A507BE81"/>
<keyword evidence="1" id="KW-0175">Coiled coil</keyword>
<feature type="coiled-coil region" evidence="1">
    <location>
        <begin position="102"/>
        <end position="147"/>
    </location>
</feature>
<gene>
    <name evidence="2" type="ORF">E0L32_012439</name>
</gene>
<dbReference type="OrthoDB" id="5099098at2759"/>